<evidence type="ECO:0000256" key="8">
    <source>
        <dbReference type="RuleBase" id="RU363032"/>
    </source>
</evidence>
<dbReference type="SUPFAM" id="SSF161098">
    <property type="entry name" value="MetI-like"/>
    <property type="match status" value="1"/>
</dbReference>
<keyword evidence="10" id="KW-0614">Plasmid</keyword>
<gene>
    <name evidence="10" type="ORF">HYQ43_22700</name>
</gene>
<feature type="domain" description="ABC transmembrane type-1" evidence="9">
    <location>
        <begin position="73"/>
        <end position="260"/>
    </location>
</feature>
<reference evidence="10 11" key="1">
    <citation type="submission" date="2020-07" db="EMBL/GenBank/DDBJ databases">
        <title>The complete genome of Paracoccus pantotrophus ACCC 10489.</title>
        <authorList>
            <person name="Si Y."/>
        </authorList>
    </citation>
    <scope>NUCLEOTIDE SEQUENCE [LARGE SCALE GENOMIC DNA]</scope>
    <source>
        <strain evidence="10 11">ACCC10489</strain>
        <plasmid evidence="10 11">unnamed2</plasmid>
    </source>
</reference>
<feature type="transmembrane region" description="Helical" evidence="8">
    <location>
        <begin position="241"/>
        <end position="263"/>
    </location>
</feature>
<feature type="transmembrane region" description="Helical" evidence="8">
    <location>
        <begin position="21"/>
        <end position="42"/>
    </location>
</feature>
<sequence length="272" mass="30154">MLERRSRTRFLRRIGNVAHHIFSWVTFLFLLTPLLIVIPISFSGGSYLSFPPESYSTRWYETYFAQDSWIDATILSLQVGVVATVISVAVGFLFALGITRGLRKWGPALEKVALAPMIVPSIVYSVSMYSLFSRLGLVGNWFGIALAHAILCLPFVVIVLTASLREYDIDQETAAMGLGASRLTAIRRITIPQIRPSLLSAAFLAFITSFDELVVAMFLSGTFGTLPKKMFDNIRLQIDPTIAAVSVMEILMVILVMAVLMRLNRANVGRLS</sequence>
<keyword evidence="4" id="KW-0997">Cell inner membrane</keyword>
<dbReference type="AlphaFoldDB" id="A0A7H9C217"/>
<dbReference type="RefSeq" id="WP_179922367.1">
    <property type="nucleotide sequence ID" value="NZ_CP058692.1"/>
</dbReference>
<evidence type="ECO:0000259" key="9">
    <source>
        <dbReference type="PROSITE" id="PS50928"/>
    </source>
</evidence>
<evidence type="ECO:0000313" key="10">
    <source>
        <dbReference type="EMBL" id="QLH17038.1"/>
    </source>
</evidence>
<evidence type="ECO:0000256" key="3">
    <source>
        <dbReference type="ARBA" id="ARBA00022475"/>
    </source>
</evidence>
<comment type="similarity">
    <text evidence="8">Belongs to the binding-protein-dependent transport system permease family.</text>
</comment>
<comment type="subcellular location">
    <subcellularLocation>
        <location evidence="1">Cell inner membrane</location>
        <topology evidence="1">Multi-pass membrane protein</topology>
    </subcellularLocation>
    <subcellularLocation>
        <location evidence="8">Cell membrane</location>
        <topology evidence="8">Multi-pass membrane protein</topology>
    </subcellularLocation>
</comment>
<dbReference type="GO" id="GO:0055085">
    <property type="term" value="P:transmembrane transport"/>
    <property type="evidence" value="ECO:0007669"/>
    <property type="project" value="InterPro"/>
</dbReference>
<feature type="transmembrane region" description="Helical" evidence="8">
    <location>
        <begin position="197"/>
        <end position="221"/>
    </location>
</feature>
<dbReference type="InterPro" id="IPR000515">
    <property type="entry name" value="MetI-like"/>
</dbReference>
<evidence type="ECO:0000313" key="11">
    <source>
        <dbReference type="Proteomes" id="UP000509322"/>
    </source>
</evidence>
<feature type="transmembrane region" description="Helical" evidence="8">
    <location>
        <begin position="108"/>
        <end position="129"/>
    </location>
</feature>
<keyword evidence="3" id="KW-1003">Cell membrane</keyword>
<name>A0A7H9C217_PARPN</name>
<dbReference type="Pfam" id="PF00528">
    <property type="entry name" value="BPD_transp_1"/>
    <property type="match status" value="1"/>
</dbReference>
<keyword evidence="2 8" id="KW-0813">Transport</keyword>
<dbReference type="PROSITE" id="PS50928">
    <property type="entry name" value="ABC_TM1"/>
    <property type="match status" value="1"/>
</dbReference>
<accession>A0A7H9C217</accession>
<keyword evidence="6 8" id="KW-1133">Transmembrane helix</keyword>
<dbReference type="Proteomes" id="UP000509322">
    <property type="component" value="Plasmid unnamed2"/>
</dbReference>
<evidence type="ECO:0000256" key="7">
    <source>
        <dbReference type="ARBA" id="ARBA00023136"/>
    </source>
</evidence>
<dbReference type="GO" id="GO:0005886">
    <property type="term" value="C:plasma membrane"/>
    <property type="evidence" value="ECO:0007669"/>
    <property type="project" value="UniProtKB-SubCell"/>
</dbReference>
<dbReference type="PANTHER" id="PTHR43357:SF4">
    <property type="entry name" value="INNER MEMBRANE ABC TRANSPORTER PERMEASE PROTEIN YDCV"/>
    <property type="match status" value="1"/>
</dbReference>
<proteinExistence type="inferred from homology"/>
<dbReference type="EMBL" id="CP058692">
    <property type="protein sequence ID" value="QLH17038.1"/>
    <property type="molecule type" value="Genomic_DNA"/>
</dbReference>
<dbReference type="CDD" id="cd06261">
    <property type="entry name" value="TM_PBP2"/>
    <property type="match status" value="1"/>
</dbReference>
<dbReference type="InterPro" id="IPR035906">
    <property type="entry name" value="MetI-like_sf"/>
</dbReference>
<feature type="transmembrane region" description="Helical" evidence="8">
    <location>
        <begin position="141"/>
        <end position="162"/>
    </location>
</feature>
<feature type="transmembrane region" description="Helical" evidence="8">
    <location>
        <begin position="74"/>
        <end position="96"/>
    </location>
</feature>
<keyword evidence="5 8" id="KW-0812">Transmembrane</keyword>
<protein>
    <submittedName>
        <fullName evidence="10">ABC transporter permease</fullName>
    </submittedName>
</protein>
<evidence type="ECO:0000256" key="4">
    <source>
        <dbReference type="ARBA" id="ARBA00022519"/>
    </source>
</evidence>
<organism evidence="10 11">
    <name type="scientific">Paracoccus pantotrophus</name>
    <name type="common">Thiosphaera pantotropha</name>
    <dbReference type="NCBI Taxonomy" id="82367"/>
    <lineage>
        <taxon>Bacteria</taxon>
        <taxon>Pseudomonadati</taxon>
        <taxon>Pseudomonadota</taxon>
        <taxon>Alphaproteobacteria</taxon>
        <taxon>Rhodobacterales</taxon>
        <taxon>Paracoccaceae</taxon>
        <taxon>Paracoccus</taxon>
    </lineage>
</organism>
<keyword evidence="7 8" id="KW-0472">Membrane</keyword>
<evidence type="ECO:0000256" key="1">
    <source>
        <dbReference type="ARBA" id="ARBA00004429"/>
    </source>
</evidence>
<evidence type="ECO:0000256" key="2">
    <source>
        <dbReference type="ARBA" id="ARBA00022448"/>
    </source>
</evidence>
<geneLocation type="plasmid" evidence="10 11">
    <name>unnamed2</name>
</geneLocation>
<dbReference type="Gene3D" id="1.10.3720.10">
    <property type="entry name" value="MetI-like"/>
    <property type="match status" value="1"/>
</dbReference>
<dbReference type="PANTHER" id="PTHR43357">
    <property type="entry name" value="INNER MEMBRANE ABC TRANSPORTER PERMEASE PROTEIN YDCV"/>
    <property type="match status" value="1"/>
</dbReference>
<evidence type="ECO:0000256" key="5">
    <source>
        <dbReference type="ARBA" id="ARBA00022692"/>
    </source>
</evidence>
<evidence type="ECO:0000256" key="6">
    <source>
        <dbReference type="ARBA" id="ARBA00022989"/>
    </source>
</evidence>